<dbReference type="PANTHER" id="PTHR37540">
    <property type="entry name" value="TRANSCRIPTION FACTOR (ACR-2), PUTATIVE-RELATED-RELATED"/>
    <property type="match status" value="1"/>
</dbReference>
<feature type="region of interest" description="Disordered" evidence="1">
    <location>
        <begin position="46"/>
        <end position="110"/>
    </location>
</feature>
<dbReference type="VEuPathDB" id="FungiDB:P175DRAFT_0500255"/>
<feature type="compositionally biased region" description="Basic residues" evidence="1">
    <location>
        <begin position="85"/>
        <end position="101"/>
    </location>
</feature>
<dbReference type="InterPro" id="IPR021858">
    <property type="entry name" value="Fun_TF"/>
</dbReference>
<feature type="compositionally biased region" description="Polar residues" evidence="1">
    <location>
        <begin position="66"/>
        <end position="81"/>
    </location>
</feature>
<feature type="region of interest" description="Disordered" evidence="1">
    <location>
        <begin position="1"/>
        <end position="20"/>
    </location>
</feature>
<protein>
    <recommendedName>
        <fullName evidence="4">Sigma-70 region 2 family protein</fullName>
    </recommendedName>
</protein>
<feature type="compositionally biased region" description="Basic and acidic residues" evidence="1">
    <location>
        <begin position="145"/>
        <end position="154"/>
    </location>
</feature>
<sequence length="635" mass="71321">MSNKAGGIAPNHLPPKSSVQTRWQFIDSSTDSRHNLTQVKRHVMQEYIRQKRDGTGQQDGDHPNPSYISRPSSPQPKQVSDLSIRPKRGRKSKMKGTRKQGRLSDKDAIDIDNDSVRVTASSGYTSITPVRGSSPKPSGPALNDPFRRPATDGHSDSLEFGLLTPCSFSGTSPVDMPVSPKSIMSAARTDPFNSLPIELDLEGKELFDFYVNVMPACSYGAHFRSQNAHNWYIEVFVPLGLEGPVAFQNTILVHAANTRNWVRKETETVDAVAHRDKATSMLRELLERNRNDISDEAIISSLSAAALEDFDPRPGHKEISWYHMRGAQEMIRARGGPAAFRNTRLAKLINWQDYILSGYETYGPSFSFEPNAWQHVQPLYTGPLGTHSVPSPFYQHGVYTGFPSQPMWSASSLPTDEIHQQCTEFVDFLKHCEQLSLASRNDVNQDPRSRRYQAFAETSLLYQILTVPPMLRLTASGDRKQFVARFVALVMLNAALWDYRYSTLHTETFLETLEESMRRSEVDTSGSVEALLQILLACNDIAVDSETALLDGLSLPDFSHYSPTTQNPWGRPWFAGRMLKVTKRLSRDSWLWVQELLFACLSMGLVDPCVSRQETLLRQEILDAPSTCYVMPALC</sequence>
<feature type="compositionally biased region" description="Basic and acidic residues" evidence="1">
    <location>
        <begin position="48"/>
        <end position="62"/>
    </location>
</feature>
<name>A0A0F8WTJ5_9EURO</name>
<comment type="caution">
    <text evidence="2">The sequence shown here is derived from an EMBL/GenBank/DDBJ whole genome shotgun (WGS) entry which is preliminary data.</text>
</comment>
<dbReference type="Pfam" id="PF11951">
    <property type="entry name" value="Fungal_trans_2"/>
    <property type="match status" value="1"/>
</dbReference>
<reference evidence="2 3" key="1">
    <citation type="submission" date="2015-02" db="EMBL/GenBank/DDBJ databases">
        <title>Draft Genome Sequences of Two Closely-Related Aflatoxigenic Aspergillus Species Obtained from the Cote d'Ivoire.</title>
        <authorList>
            <person name="Moore G.G."/>
            <person name="Beltz S.B."/>
            <person name="Mack B.M."/>
        </authorList>
    </citation>
    <scope>NUCLEOTIDE SEQUENCE [LARGE SCALE GENOMIC DNA]</scope>
    <source>
        <strain evidence="2 3">SRRC1432</strain>
    </source>
</reference>
<keyword evidence="3" id="KW-1185">Reference proteome</keyword>
<dbReference type="OrthoDB" id="4158087at2759"/>
<proteinExistence type="predicted"/>
<evidence type="ECO:0000313" key="2">
    <source>
        <dbReference type="EMBL" id="KKK14557.1"/>
    </source>
</evidence>
<accession>A0A0F8WTJ5</accession>
<organism evidence="2 3">
    <name type="scientific">Aspergillus ochraceoroseus</name>
    <dbReference type="NCBI Taxonomy" id="138278"/>
    <lineage>
        <taxon>Eukaryota</taxon>
        <taxon>Fungi</taxon>
        <taxon>Dikarya</taxon>
        <taxon>Ascomycota</taxon>
        <taxon>Pezizomycotina</taxon>
        <taxon>Eurotiomycetes</taxon>
        <taxon>Eurotiomycetidae</taxon>
        <taxon>Eurotiales</taxon>
        <taxon>Aspergillaceae</taxon>
        <taxon>Aspergillus</taxon>
        <taxon>Aspergillus subgen. Nidulantes</taxon>
    </lineage>
</organism>
<feature type="region of interest" description="Disordered" evidence="1">
    <location>
        <begin position="122"/>
        <end position="154"/>
    </location>
</feature>
<gene>
    <name evidence="2" type="ORF">AOCH_001964</name>
</gene>
<evidence type="ECO:0000256" key="1">
    <source>
        <dbReference type="SAM" id="MobiDB-lite"/>
    </source>
</evidence>
<dbReference type="PANTHER" id="PTHR37540:SF10">
    <property type="entry name" value="SIGMA-70 REGION 2 FAMILY PROTEIN"/>
    <property type="match status" value="1"/>
</dbReference>
<dbReference type="EMBL" id="JYKN01002959">
    <property type="protein sequence ID" value="KKK14557.1"/>
    <property type="molecule type" value="Genomic_DNA"/>
</dbReference>
<dbReference type="Proteomes" id="UP000034947">
    <property type="component" value="Unassembled WGS sequence"/>
</dbReference>
<evidence type="ECO:0000313" key="3">
    <source>
        <dbReference type="Proteomes" id="UP000034947"/>
    </source>
</evidence>
<dbReference type="AlphaFoldDB" id="A0A0F8WTJ5"/>
<evidence type="ECO:0008006" key="4">
    <source>
        <dbReference type="Google" id="ProtNLM"/>
    </source>
</evidence>